<evidence type="ECO:0000256" key="7">
    <source>
        <dbReference type="SAM" id="Phobius"/>
    </source>
</evidence>
<keyword evidence="3" id="KW-1003">Cell membrane</keyword>
<feature type="transmembrane region" description="Helical" evidence="7">
    <location>
        <begin position="20"/>
        <end position="43"/>
    </location>
</feature>
<feature type="transmembrane region" description="Helical" evidence="7">
    <location>
        <begin position="148"/>
        <end position="168"/>
    </location>
</feature>
<proteinExistence type="predicted"/>
<evidence type="ECO:0000256" key="5">
    <source>
        <dbReference type="ARBA" id="ARBA00022989"/>
    </source>
</evidence>
<protein>
    <submittedName>
        <fullName evidence="8">Enterobactin exporter EntS</fullName>
    </submittedName>
</protein>
<dbReference type="CDD" id="cd06173">
    <property type="entry name" value="MFS_MefA_like"/>
    <property type="match status" value="1"/>
</dbReference>
<feature type="transmembrane region" description="Helical" evidence="7">
    <location>
        <begin position="366"/>
        <end position="386"/>
    </location>
</feature>
<dbReference type="KEGG" id="kvr:CIB50_0000610"/>
<comment type="subcellular location">
    <subcellularLocation>
        <location evidence="1">Cell inner membrane</location>
        <topology evidence="1">Multi-pass membrane protein</topology>
    </subcellularLocation>
</comment>
<dbReference type="EMBL" id="CP059343">
    <property type="protein sequence ID" value="QMS55912.1"/>
    <property type="molecule type" value="Genomic_DNA"/>
</dbReference>
<keyword evidence="2" id="KW-0813">Transport</keyword>
<organism evidence="8 9">
    <name type="scientific">Kocuria varians</name>
    <name type="common">Micrococcus varians</name>
    <dbReference type="NCBI Taxonomy" id="1272"/>
    <lineage>
        <taxon>Bacteria</taxon>
        <taxon>Bacillati</taxon>
        <taxon>Actinomycetota</taxon>
        <taxon>Actinomycetes</taxon>
        <taxon>Micrococcales</taxon>
        <taxon>Micrococcaceae</taxon>
        <taxon>Kocuria</taxon>
    </lineage>
</organism>
<keyword evidence="4 7" id="KW-0812">Transmembrane</keyword>
<reference evidence="8 9" key="2">
    <citation type="submission" date="2020-07" db="EMBL/GenBank/DDBJ databases">
        <title>Genome of starter culture bacteria Kocuria salsicia reveals its technological properties and safety for usage in meat industry.</title>
        <authorList>
            <person name="Michael M."/>
            <person name="Konstantin K."/>
            <person name="Evgenii K."/>
            <person name="Galina S."/>
            <person name="Oksana K."/>
            <person name="Andrei L."/>
        </authorList>
    </citation>
    <scope>NUCLEOTIDE SEQUENCE [LARGE SCALE GENOMIC DNA]</scope>
    <source>
        <strain evidence="8 9">80</strain>
    </source>
</reference>
<evidence type="ECO:0000256" key="3">
    <source>
        <dbReference type="ARBA" id="ARBA00022475"/>
    </source>
</evidence>
<evidence type="ECO:0000256" key="2">
    <source>
        <dbReference type="ARBA" id="ARBA00022448"/>
    </source>
</evidence>
<dbReference type="AlphaFoldDB" id="A0A7D7PS45"/>
<evidence type="ECO:0000313" key="9">
    <source>
        <dbReference type="Proteomes" id="UP000216825"/>
    </source>
</evidence>
<keyword evidence="9" id="KW-1185">Reference proteome</keyword>
<dbReference type="Pfam" id="PF05977">
    <property type="entry name" value="MFS_3"/>
    <property type="match status" value="1"/>
</dbReference>
<keyword evidence="5 7" id="KW-1133">Transmembrane helix</keyword>
<feature type="transmembrane region" description="Helical" evidence="7">
    <location>
        <begin position="231"/>
        <end position="254"/>
    </location>
</feature>
<evidence type="ECO:0000313" key="8">
    <source>
        <dbReference type="EMBL" id="QMS55912.1"/>
    </source>
</evidence>
<feature type="transmembrane region" description="Helical" evidence="7">
    <location>
        <begin position="392"/>
        <end position="413"/>
    </location>
</feature>
<gene>
    <name evidence="8" type="primary">entS_1</name>
    <name evidence="8" type="ORF">CIB50_0000610</name>
</gene>
<dbReference type="PANTHER" id="PTHR23513">
    <property type="entry name" value="INTEGRAL MEMBRANE EFFLUX PROTEIN-RELATED"/>
    <property type="match status" value="1"/>
</dbReference>
<evidence type="ECO:0000256" key="4">
    <source>
        <dbReference type="ARBA" id="ARBA00022692"/>
    </source>
</evidence>
<dbReference type="InterPro" id="IPR036259">
    <property type="entry name" value="MFS_trans_sf"/>
</dbReference>
<feature type="transmembrane region" description="Helical" evidence="7">
    <location>
        <begin position="81"/>
        <end position="103"/>
    </location>
</feature>
<dbReference type="RefSeq" id="WP_094393218.1">
    <property type="nucleotide sequence ID" value="NZ_CP059343.1"/>
</dbReference>
<evidence type="ECO:0000256" key="6">
    <source>
        <dbReference type="ARBA" id="ARBA00023136"/>
    </source>
</evidence>
<dbReference type="Proteomes" id="UP000216825">
    <property type="component" value="Chromosome"/>
</dbReference>
<feature type="transmembrane region" description="Helical" evidence="7">
    <location>
        <begin position="49"/>
        <end position="69"/>
    </location>
</feature>
<dbReference type="InterPro" id="IPR010290">
    <property type="entry name" value="TM_effector"/>
</dbReference>
<evidence type="ECO:0000256" key="1">
    <source>
        <dbReference type="ARBA" id="ARBA00004429"/>
    </source>
</evidence>
<feature type="transmembrane region" description="Helical" evidence="7">
    <location>
        <begin position="326"/>
        <end position="346"/>
    </location>
</feature>
<name>A0A7D7PS45_KOCVA</name>
<sequence>MARFLLDVSPVREIPAFRRLWAGSTLSMLGSQFTVIAISLEVFELTHSTFAVGLVGVFALVPLIVAGLYGGSIGDAHDRRLAGLWTTVGLFAMTVALAAHAWLDVRSVGVLYAIVSLHSFAQGLGQPVRGAIVPRLVPARQLPAANALFQLTMGSCLMVGPLLGAFTVAGLGFAWAYTLDALSFAVSLWAMYKLPPLPPEPGDGEVTRPGLRSVVEGFRFLATRPNLRMTFLLDMAAMVFAMPRVLFPVLGASVLGGDQLTVGLLTASLAAGSVIAGVFSGTFIRINHHGQACAAAVAGWAVCIMAFGAVVLLTSRGAGADTAWPLALACATLVAAGVMDSVSMLFRTTILQAATPDALRSRLQGIFIVVVAGGPRLGDAVLGAGGQLLGPGWAALGGAAVCLVLVLLLVRVFPGFLRYDARDPQP</sequence>
<dbReference type="Gene3D" id="1.20.1250.20">
    <property type="entry name" value="MFS general substrate transporter like domains"/>
    <property type="match status" value="1"/>
</dbReference>
<accession>A0A7D7PS45</accession>
<dbReference type="SUPFAM" id="SSF103473">
    <property type="entry name" value="MFS general substrate transporter"/>
    <property type="match status" value="1"/>
</dbReference>
<keyword evidence="6 7" id="KW-0472">Membrane</keyword>
<dbReference type="GO" id="GO:0005886">
    <property type="term" value="C:plasma membrane"/>
    <property type="evidence" value="ECO:0007669"/>
    <property type="project" value="UniProtKB-SubCell"/>
</dbReference>
<feature type="transmembrane region" description="Helical" evidence="7">
    <location>
        <begin position="260"/>
        <end position="280"/>
    </location>
</feature>
<reference evidence="9" key="1">
    <citation type="submission" date="2017-08" db="EMBL/GenBank/DDBJ databases">
        <title>Draft Genome Sequence of Kocuria varians 80.</title>
        <authorList>
            <person name="Minaev M."/>
            <person name="Kurbakov K.A."/>
            <person name="Solodovnikova G.I."/>
            <person name="Kuznetsova O.A."/>
            <person name="Lisitsyn A.B."/>
        </authorList>
    </citation>
    <scope>NUCLEOTIDE SEQUENCE [LARGE SCALE GENOMIC DNA]</scope>
    <source>
        <strain evidence="9">80</strain>
    </source>
</reference>
<dbReference type="PANTHER" id="PTHR23513:SF9">
    <property type="entry name" value="ENTEROBACTIN EXPORTER ENTS"/>
    <property type="match status" value="1"/>
</dbReference>
<feature type="transmembrane region" description="Helical" evidence="7">
    <location>
        <begin position="292"/>
        <end position="314"/>
    </location>
</feature>